<organism evidence="1">
    <name type="scientific">Myoviridae sp. ctByu2</name>
    <dbReference type="NCBI Taxonomy" id="2827668"/>
    <lineage>
        <taxon>Viruses</taxon>
        <taxon>Duplodnaviria</taxon>
        <taxon>Heunggongvirae</taxon>
        <taxon>Uroviricota</taxon>
        <taxon>Caudoviricetes</taxon>
    </lineage>
</organism>
<proteinExistence type="predicted"/>
<dbReference type="EMBL" id="BK032557">
    <property type="protein sequence ID" value="DAF47604.1"/>
    <property type="molecule type" value="Genomic_DNA"/>
</dbReference>
<evidence type="ECO:0000313" key="1">
    <source>
        <dbReference type="EMBL" id="DAF47604.1"/>
    </source>
</evidence>
<accession>A0A8S5S986</accession>
<protein>
    <submittedName>
        <fullName evidence="1">Uncharacterized protein</fullName>
    </submittedName>
</protein>
<reference evidence="1" key="1">
    <citation type="journal article" date="2021" name="Proc. Natl. Acad. Sci. U.S.A.">
        <title>A Catalog of Tens of Thousands of Viruses from Human Metagenomes Reveals Hidden Associations with Chronic Diseases.</title>
        <authorList>
            <person name="Tisza M.J."/>
            <person name="Buck C.B."/>
        </authorList>
    </citation>
    <scope>NUCLEOTIDE SEQUENCE</scope>
    <source>
        <strain evidence="1">CtByu2</strain>
    </source>
</reference>
<sequence length="45" mass="5153">MYAGIISEFLDNPLLARMCLVWLFTVKREICSLSAISFSEKPLDM</sequence>
<name>A0A8S5S986_9CAUD</name>